<evidence type="ECO:0000256" key="9">
    <source>
        <dbReference type="ARBA" id="ARBA00022670"/>
    </source>
</evidence>
<dbReference type="GO" id="GO:0005829">
    <property type="term" value="C:cytosol"/>
    <property type="evidence" value="ECO:0007669"/>
    <property type="project" value="UniProtKB-SubCell"/>
</dbReference>
<evidence type="ECO:0000259" key="31">
    <source>
        <dbReference type="PROSITE" id="PS50259"/>
    </source>
</evidence>
<evidence type="ECO:0000256" key="7">
    <source>
        <dbReference type="ARBA" id="ARBA00022475"/>
    </source>
</evidence>
<keyword evidence="10 30" id="KW-0812">Transmembrane</keyword>
<evidence type="ECO:0000256" key="26">
    <source>
        <dbReference type="PIRSR" id="PIRSR634016-1"/>
    </source>
</evidence>
<gene>
    <name evidence="32" type="ORF">H920_03618</name>
</gene>
<dbReference type="SUPFAM" id="SSF55486">
    <property type="entry name" value="Metalloproteases ('zincins'), catalytic domain"/>
    <property type="match status" value="1"/>
</dbReference>
<dbReference type="InterPro" id="IPR054714">
    <property type="entry name" value="GPR158_179_extracellular"/>
</dbReference>
<keyword evidence="16" id="KW-0482">Metalloprotease</keyword>
<dbReference type="InterPro" id="IPR027268">
    <property type="entry name" value="Peptidase_M4/M1_CTD_sf"/>
</dbReference>
<proteinExistence type="inferred from homology"/>
<dbReference type="PANTHER" id="PTHR11533:SF174">
    <property type="entry name" value="PUROMYCIN-SENSITIVE AMINOPEPTIDASE-RELATED"/>
    <property type="match status" value="1"/>
</dbReference>
<feature type="binding site" evidence="27">
    <location>
        <position position="906"/>
    </location>
    <ligand>
        <name>Zn(2+)</name>
        <dbReference type="ChEBI" id="CHEBI:29105"/>
        <note>catalytic</note>
    </ligand>
</feature>
<keyword evidence="12" id="KW-0378">Hydrolase</keyword>
<dbReference type="Gene3D" id="2.60.40.1910">
    <property type="match status" value="1"/>
</dbReference>
<dbReference type="Gene3D" id="1.10.390.10">
    <property type="entry name" value="Neutral Protease Domain 2"/>
    <property type="match status" value="1"/>
</dbReference>
<dbReference type="InterPro" id="IPR045357">
    <property type="entry name" value="Aminopeptidase_N-like_N"/>
</dbReference>
<feature type="domain" description="G-protein coupled receptors family 3 profile" evidence="31">
    <location>
        <begin position="248"/>
        <end position="308"/>
    </location>
</feature>
<dbReference type="GO" id="GO:0004930">
    <property type="term" value="F:G protein-coupled receptor activity"/>
    <property type="evidence" value="ECO:0007669"/>
    <property type="project" value="UniProtKB-KW"/>
</dbReference>
<dbReference type="PANTHER" id="PTHR11533">
    <property type="entry name" value="PROTEASE M1 ZINC METALLOPROTEASE"/>
    <property type="match status" value="1"/>
</dbReference>
<keyword evidence="21" id="KW-0539">Nucleus</keyword>
<keyword evidence="8" id="KW-0963">Cytoplasm</keyword>
<dbReference type="GO" id="GO:0070006">
    <property type="term" value="F:metalloaminopeptidase activity"/>
    <property type="evidence" value="ECO:0007669"/>
    <property type="project" value="TreeGrafter"/>
</dbReference>
<dbReference type="FunFam" id="1.10.390.10:FF:000001">
    <property type="entry name" value="Aminopeptidase"/>
    <property type="match status" value="1"/>
</dbReference>
<dbReference type="Pfam" id="PF11838">
    <property type="entry name" value="ERAP1_C"/>
    <property type="match status" value="1"/>
</dbReference>
<feature type="compositionally biased region" description="Basic and acidic residues" evidence="29">
    <location>
        <begin position="511"/>
        <end position="521"/>
    </location>
</feature>
<dbReference type="InterPro" id="IPR014782">
    <property type="entry name" value="Peptidase_M1_dom"/>
</dbReference>
<feature type="region of interest" description="Disordered" evidence="29">
    <location>
        <begin position="497"/>
        <end position="527"/>
    </location>
</feature>
<comment type="similarity">
    <text evidence="4">Belongs to the peptidase M1 family.</text>
</comment>
<comment type="subunit">
    <text evidence="5">Monomer.</text>
</comment>
<dbReference type="InterPro" id="IPR042097">
    <property type="entry name" value="Aminopeptidase_N-like_N_sf"/>
</dbReference>
<evidence type="ECO:0000256" key="10">
    <source>
        <dbReference type="ARBA" id="ARBA00022692"/>
    </source>
</evidence>
<dbReference type="GO" id="GO:0042277">
    <property type="term" value="F:peptide binding"/>
    <property type="evidence" value="ECO:0007669"/>
    <property type="project" value="TreeGrafter"/>
</dbReference>
<keyword evidence="6 32" id="KW-0031">Aminopeptidase</keyword>
<evidence type="ECO:0000313" key="33">
    <source>
        <dbReference type="Proteomes" id="UP000028990"/>
    </source>
</evidence>
<protein>
    <recommendedName>
        <fullName evidence="24">Puromycin-sensitive aminopeptidase</fullName>
        <ecNumber evidence="23">3.4.11.14</ecNumber>
    </recommendedName>
    <alternativeName>
        <fullName evidence="25">Cytosol alanyl aminopeptidase</fullName>
    </alternativeName>
</protein>
<evidence type="ECO:0000256" key="27">
    <source>
        <dbReference type="PIRSR" id="PIRSR634016-3"/>
    </source>
</evidence>
<evidence type="ECO:0000256" key="12">
    <source>
        <dbReference type="ARBA" id="ARBA00022801"/>
    </source>
</evidence>
<feature type="site" description="Transition state stabilizer" evidence="28">
    <location>
        <position position="969"/>
    </location>
</feature>
<dbReference type="Pfam" id="PF00003">
    <property type="entry name" value="7tm_3"/>
    <property type="match status" value="1"/>
</dbReference>
<dbReference type="Pfam" id="PF22572">
    <property type="entry name" value="GPR158_179_EC"/>
    <property type="match status" value="1"/>
</dbReference>
<evidence type="ECO:0000256" key="6">
    <source>
        <dbReference type="ARBA" id="ARBA00022438"/>
    </source>
</evidence>
<dbReference type="STRING" id="885580.ENSFDAP00000000963"/>
<keyword evidence="7" id="KW-1003">Cell membrane</keyword>
<evidence type="ECO:0000256" key="22">
    <source>
        <dbReference type="ARBA" id="ARBA00052895"/>
    </source>
</evidence>
<dbReference type="InterPro" id="IPR017978">
    <property type="entry name" value="GPCR_3_C"/>
</dbReference>
<evidence type="ECO:0000256" key="21">
    <source>
        <dbReference type="ARBA" id="ARBA00023242"/>
    </source>
</evidence>
<comment type="subcellular location">
    <subcellularLocation>
        <location evidence="3">Cell membrane</location>
        <topology evidence="3">Multi-pass membrane protein</topology>
    </subcellularLocation>
    <subcellularLocation>
        <location evidence="2">Cytoplasm</location>
        <location evidence="2">Cytosol</location>
    </subcellularLocation>
    <subcellularLocation>
        <location evidence="1">Nucleus</location>
    </subcellularLocation>
</comment>
<dbReference type="Pfam" id="PF17900">
    <property type="entry name" value="Peptidase_M1_N"/>
    <property type="match status" value="1"/>
</dbReference>
<keyword evidence="14 30" id="KW-1133">Transmembrane helix</keyword>
<keyword evidence="20" id="KW-0807">Transducer</keyword>
<dbReference type="Gene3D" id="1.25.50.20">
    <property type="match status" value="1"/>
</dbReference>
<dbReference type="Proteomes" id="UP000028990">
    <property type="component" value="Unassembled WGS sequence"/>
</dbReference>
<dbReference type="GO" id="GO:0005615">
    <property type="term" value="C:extracellular space"/>
    <property type="evidence" value="ECO:0007669"/>
    <property type="project" value="TreeGrafter"/>
</dbReference>
<dbReference type="FunFam" id="2.60.40.1730:FF:000002">
    <property type="entry name" value="Aminopeptidase"/>
    <property type="match status" value="1"/>
</dbReference>
<sequence>MPPQGIRAALAFLYSGDAQQLLRANCSQRYEVPGVEARPGRPPVLQRAAGALAQAANLLNVLLQANDIREASVEEDAEWYQALVRSVAEGDPRARRVRLTFNSPPGASSPPLALQATRMGAETLLQQLAGSRVGEASAAEGPDAAALHRRVLTNDLRSLGSPKWPRGDAYMGDMQQVRLSPPFLDCQEGQLRPGWLVTLSATFYGLTPDLSPEVRGQVQMDVDLQSVDINQCANGPGWFSDTHLCDLNSTQRIRVSGVVLLEAILFGSLLLYFSVFILCFKPSVFRCIALRWVRLLGFAMVYGTIILKLYSHNPQALQVVEVLLLCWGNFLSSTTRVVPSAFHEPRYLGLALRNELLLSTAFHLARFMLVPSLHPDWTLLLFFFHTHSTVTTTLALIFVPKLQKPGLPPHEEILEEVDEDELDLQRSGSYLDSSIASAWSGRSLDPGDIRDELKKLYAQLEVRKTKEMAANNPHLPRKRGSSRQRLGRSFMRLLSSSHQDAPDGALHQSRRAYDQHHREQELPLLGSMLRRTLSRKASRPEGWEPTPGLPTLGFRSASAHNLTVGERLPQAWPGFLHKSLSVMASSREKALLVASQAYLEETYWQVKERQERQRAEVRQATNQIVMNCADIDIITASYAPEGDEEIHATGFNYQNEDEKVTLSFPSTLQTGTGTLKIDFVGELNDKMKGFYRSKYTTPSGEVRYAAVTQFEATDARRAFPCWDEPAIKATFDISLVVPKDRVALSNMNVIDRKPYPDDENLVEVKFARTPVMSTYLVAFVVGEYDFVETRSKDGVCVRVYTPVGKAEQGKFALEVAAKTLPFYKDYFNVPYPLPKIDLIAIADFAAGAMENWGLVTYRETALLIDPKNSCSSSRQWVALVVGHELAHQWFGNLVTMEWWTHLWLNEGFASWIEYLCVDHCFPEYDIWTQFVSADYTRAQELDALDNSHPIEVSVGHPSEVDEIFDAISYSKGASVIRMLHDYIGDKDFKKGMNMYLTKFQQKNAATEDLWESLENASGKPIAAVMSTWTRQMGFPLIYVEAEQVEDDRLLRFSQKKFCASGPYVGEDCPQWMVPITISTSEDPHQAKLKILMDKPEMSVVLKNIKPDQWVKLNLGTVGFYRTQYSSAMLESLLPGIRDLSLPPVDRLGLQNDLFSLARAGIISTVEVLKVMEAFVNEPNYTVWSDLSCNLGILSTLLSHTDFYEEIQEFVKDVFSPIGERLGWDPKPGEGHLDALLRGLVLGKLGKAGHKATLEEARRRFKDHVEGKQVLSADLRSPVYLTVLKHGDGATLDVMLKLHKQADMQEEKNRIERVLGATLMPELIQKVLTFALSEEVRPQDTVSVIGGVAGGSKHGRKAAWKFIKDNWEELYNRYQGGFLISRLIKLSVEGFAVDKMAGEVKVREALSTSHFAVSAHKWCPLAFS</sequence>
<evidence type="ECO:0000256" key="20">
    <source>
        <dbReference type="ARBA" id="ARBA00023224"/>
    </source>
</evidence>
<evidence type="ECO:0000256" key="8">
    <source>
        <dbReference type="ARBA" id="ARBA00022490"/>
    </source>
</evidence>
<evidence type="ECO:0000256" key="25">
    <source>
        <dbReference type="ARBA" id="ARBA00081993"/>
    </source>
</evidence>
<keyword evidence="9" id="KW-0645">Protease</keyword>
<evidence type="ECO:0000256" key="3">
    <source>
        <dbReference type="ARBA" id="ARBA00004651"/>
    </source>
</evidence>
<feature type="transmembrane region" description="Helical" evidence="30">
    <location>
        <begin position="258"/>
        <end position="280"/>
    </location>
</feature>
<dbReference type="FunFam" id="2.60.40.1910:FF:000002">
    <property type="entry name" value="Aminopeptidase"/>
    <property type="match status" value="1"/>
</dbReference>
<feature type="active site" description="Proton acceptor" evidence="26">
    <location>
        <position position="884"/>
    </location>
</feature>
<evidence type="ECO:0000256" key="23">
    <source>
        <dbReference type="ARBA" id="ARBA00066316"/>
    </source>
</evidence>
<dbReference type="EC" id="3.4.11.14" evidence="23"/>
<evidence type="ECO:0000256" key="15">
    <source>
        <dbReference type="ARBA" id="ARBA00023040"/>
    </source>
</evidence>
<dbReference type="InterPro" id="IPR024571">
    <property type="entry name" value="ERAP1-like_C_dom"/>
</dbReference>
<organism evidence="32 33">
    <name type="scientific">Fukomys damarensis</name>
    <name type="common">Damaraland mole rat</name>
    <name type="synonym">Cryptomys damarensis</name>
    <dbReference type="NCBI Taxonomy" id="885580"/>
    <lineage>
        <taxon>Eukaryota</taxon>
        <taxon>Metazoa</taxon>
        <taxon>Chordata</taxon>
        <taxon>Craniata</taxon>
        <taxon>Vertebrata</taxon>
        <taxon>Euteleostomi</taxon>
        <taxon>Mammalia</taxon>
        <taxon>Eutheria</taxon>
        <taxon>Euarchontoglires</taxon>
        <taxon>Glires</taxon>
        <taxon>Rodentia</taxon>
        <taxon>Hystricomorpha</taxon>
        <taxon>Bathyergidae</taxon>
        <taxon>Fukomys</taxon>
    </lineage>
</organism>
<dbReference type="InterPro" id="IPR034016">
    <property type="entry name" value="M1_APN-typ"/>
</dbReference>
<keyword evidence="19" id="KW-0675">Receptor</keyword>
<evidence type="ECO:0000256" key="5">
    <source>
        <dbReference type="ARBA" id="ARBA00011245"/>
    </source>
</evidence>
<evidence type="ECO:0000256" key="18">
    <source>
        <dbReference type="ARBA" id="ARBA00023136"/>
    </source>
</evidence>
<comment type="cofactor">
    <cofactor evidence="27">
        <name>Zn(2+)</name>
        <dbReference type="ChEBI" id="CHEBI:29105"/>
    </cofactor>
    <text evidence="27">Binds 1 zinc ion per subunit.</text>
</comment>
<evidence type="ECO:0000256" key="2">
    <source>
        <dbReference type="ARBA" id="ARBA00004514"/>
    </source>
</evidence>
<keyword evidence="18 30" id="KW-0472">Membrane</keyword>
<evidence type="ECO:0000256" key="17">
    <source>
        <dbReference type="ARBA" id="ARBA00023074"/>
    </source>
</evidence>
<evidence type="ECO:0000256" key="28">
    <source>
        <dbReference type="PIRSR" id="PIRSR634016-4"/>
    </source>
</evidence>
<evidence type="ECO:0000256" key="11">
    <source>
        <dbReference type="ARBA" id="ARBA00022723"/>
    </source>
</evidence>
<keyword evidence="33" id="KW-1185">Reference proteome</keyword>
<dbReference type="GO" id="GO:0016285">
    <property type="term" value="F:alanyl aminopeptidase activity"/>
    <property type="evidence" value="ECO:0007669"/>
    <property type="project" value="UniProtKB-EC"/>
</dbReference>
<keyword evidence="15" id="KW-0297">G-protein coupled receptor</keyword>
<dbReference type="EMBL" id="KN121896">
    <property type="protein sequence ID" value="KFO34916.1"/>
    <property type="molecule type" value="Genomic_DNA"/>
</dbReference>
<accession>A0A091EHH6</accession>
<evidence type="ECO:0000256" key="14">
    <source>
        <dbReference type="ARBA" id="ARBA00022989"/>
    </source>
</evidence>
<dbReference type="GO" id="GO:0005886">
    <property type="term" value="C:plasma membrane"/>
    <property type="evidence" value="ECO:0007669"/>
    <property type="project" value="UniProtKB-SubCell"/>
</dbReference>
<dbReference type="FunFam" id="1.25.50.20:FF:000004">
    <property type="entry name" value="Aminopeptidase"/>
    <property type="match status" value="1"/>
</dbReference>
<feature type="binding site" evidence="27">
    <location>
        <position position="883"/>
    </location>
    <ligand>
        <name>Zn(2+)</name>
        <dbReference type="ChEBI" id="CHEBI:29105"/>
        <note>catalytic</note>
    </ligand>
</feature>
<name>A0A091EHH6_FUKDA</name>
<dbReference type="CDD" id="cd09601">
    <property type="entry name" value="M1_APN-Q_like"/>
    <property type="match status" value="1"/>
</dbReference>
<dbReference type="MEROPS" id="M01.010"/>
<comment type="catalytic activity">
    <reaction evidence="22">
        <text>Release of an N-terminal amino acid, preferentially alanine, from a wide range of peptides, amides and arylamides.</text>
        <dbReference type="EC" id="3.4.11.14"/>
    </reaction>
</comment>
<feature type="region of interest" description="Disordered" evidence="29">
    <location>
        <begin position="535"/>
        <end position="554"/>
    </location>
</feature>
<dbReference type="InterPro" id="IPR050344">
    <property type="entry name" value="Peptidase_M1_aminopeptidases"/>
</dbReference>
<evidence type="ECO:0000256" key="30">
    <source>
        <dbReference type="SAM" id="Phobius"/>
    </source>
</evidence>
<dbReference type="InterPro" id="IPR001930">
    <property type="entry name" value="Peptidase_M1"/>
</dbReference>
<dbReference type="GO" id="GO:0008270">
    <property type="term" value="F:zinc ion binding"/>
    <property type="evidence" value="ECO:0007669"/>
    <property type="project" value="InterPro"/>
</dbReference>
<dbReference type="GO" id="GO:0043171">
    <property type="term" value="P:peptide catabolic process"/>
    <property type="evidence" value="ECO:0007669"/>
    <property type="project" value="TreeGrafter"/>
</dbReference>
<dbReference type="GO" id="GO:0005634">
    <property type="term" value="C:nucleus"/>
    <property type="evidence" value="ECO:0007669"/>
    <property type="project" value="UniProtKB-SubCell"/>
</dbReference>
<evidence type="ECO:0000256" key="19">
    <source>
        <dbReference type="ARBA" id="ARBA00023170"/>
    </source>
</evidence>
<feature type="binding site" evidence="27">
    <location>
        <position position="887"/>
    </location>
    <ligand>
        <name>Zn(2+)</name>
        <dbReference type="ChEBI" id="CHEBI:29105"/>
        <note>catalytic</note>
    </ligand>
</feature>
<reference evidence="32 33" key="1">
    <citation type="submission" date="2013-11" db="EMBL/GenBank/DDBJ databases">
        <title>The Damaraland mole rat (Fukomys damarensis) genome and evolution of African mole rats.</title>
        <authorList>
            <person name="Gladyshev V.N."/>
            <person name="Fang X."/>
        </authorList>
    </citation>
    <scope>NUCLEOTIDE SEQUENCE [LARGE SCALE GENOMIC DNA]</scope>
    <source>
        <tissue evidence="32">Liver</tissue>
    </source>
</reference>
<dbReference type="Gene3D" id="2.60.40.1730">
    <property type="entry name" value="tricorn interacting facor f3 domain"/>
    <property type="match status" value="1"/>
</dbReference>
<dbReference type="PRINTS" id="PR00756">
    <property type="entry name" value="ALADIPTASE"/>
</dbReference>
<evidence type="ECO:0000313" key="32">
    <source>
        <dbReference type="EMBL" id="KFO34916.1"/>
    </source>
</evidence>
<dbReference type="SUPFAM" id="SSF63737">
    <property type="entry name" value="Leukotriene A4 hydrolase N-terminal domain"/>
    <property type="match status" value="1"/>
</dbReference>
<dbReference type="eggNOG" id="KOG1046">
    <property type="taxonomic scope" value="Eukaryota"/>
</dbReference>
<evidence type="ECO:0000256" key="29">
    <source>
        <dbReference type="SAM" id="MobiDB-lite"/>
    </source>
</evidence>
<evidence type="ECO:0000256" key="13">
    <source>
        <dbReference type="ARBA" id="ARBA00022833"/>
    </source>
</evidence>
<keyword evidence="17" id="KW-0944">Nitration</keyword>
<dbReference type="Pfam" id="PF01433">
    <property type="entry name" value="Peptidase_M1"/>
    <property type="match status" value="1"/>
</dbReference>
<feature type="transmembrane region" description="Helical" evidence="30">
    <location>
        <begin position="292"/>
        <end position="310"/>
    </location>
</feature>
<dbReference type="GO" id="GO:0006508">
    <property type="term" value="P:proteolysis"/>
    <property type="evidence" value="ECO:0007669"/>
    <property type="project" value="UniProtKB-KW"/>
</dbReference>
<keyword evidence="13 27" id="KW-0862">Zinc</keyword>
<evidence type="ECO:0000256" key="24">
    <source>
        <dbReference type="ARBA" id="ARBA00074113"/>
    </source>
</evidence>
<evidence type="ECO:0000256" key="4">
    <source>
        <dbReference type="ARBA" id="ARBA00010136"/>
    </source>
</evidence>
<feature type="domain" description="G-protein coupled receptors family 3 profile" evidence="31">
    <location>
        <begin position="323"/>
        <end position="421"/>
    </location>
</feature>
<evidence type="ECO:0000256" key="16">
    <source>
        <dbReference type="ARBA" id="ARBA00023049"/>
    </source>
</evidence>
<keyword evidence="11 27" id="KW-0479">Metal-binding</keyword>
<dbReference type="PROSITE" id="PS50259">
    <property type="entry name" value="G_PROTEIN_RECEP_F3_4"/>
    <property type="match status" value="2"/>
</dbReference>
<evidence type="ECO:0000256" key="1">
    <source>
        <dbReference type="ARBA" id="ARBA00004123"/>
    </source>
</evidence>